<evidence type="ECO:0000313" key="2">
    <source>
        <dbReference type="EMBL" id="GHE83370.1"/>
    </source>
</evidence>
<evidence type="ECO:0000256" key="1">
    <source>
        <dbReference type="SAM" id="MobiDB-lite"/>
    </source>
</evidence>
<keyword evidence="3" id="KW-1185">Reference proteome</keyword>
<reference evidence="3" key="1">
    <citation type="journal article" date="2019" name="Int. J. Syst. Evol. Microbiol.">
        <title>The Global Catalogue of Microorganisms (GCM) 10K type strain sequencing project: providing services to taxonomists for standard genome sequencing and annotation.</title>
        <authorList>
            <consortium name="The Broad Institute Genomics Platform"/>
            <consortium name="The Broad Institute Genome Sequencing Center for Infectious Disease"/>
            <person name="Wu L."/>
            <person name="Ma J."/>
        </authorList>
    </citation>
    <scope>NUCLEOTIDE SEQUENCE [LARGE SCALE GENOMIC DNA]</scope>
    <source>
        <strain evidence="3">CGMCC 4.7677</strain>
    </source>
</reference>
<feature type="region of interest" description="Disordered" evidence="1">
    <location>
        <begin position="1"/>
        <end position="62"/>
    </location>
</feature>
<gene>
    <name evidence="2" type="ORF">GCM10017786_13060</name>
</gene>
<dbReference type="RefSeq" id="WP_191243504.1">
    <property type="nucleotide sequence ID" value="NZ_BNAU01000001.1"/>
</dbReference>
<evidence type="ECO:0000313" key="3">
    <source>
        <dbReference type="Proteomes" id="UP000605897"/>
    </source>
</evidence>
<proteinExistence type="predicted"/>
<protein>
    <submittedName>
        <fullName evidence="2">Uncharacterized protein</fullName>
    </submittedName>
</protein>
<dbReference type="Proteomes" id="UP000605897">
    <property type="component" value="Unassembled WGS sequence"/>
</dbReference>
<organism evidence="2 3">
    <name type="scientific">Amycolatopsis deserti</name>
    <dbReference type="NCBI Taxonomy" id="185696"/>
    <lineage>
        <taxon>Bacteria</taxon>
        <taxon>Bacillati</taxon>
        <taxon>Actinomycetota</taxon>
        <taxon>Actinomycetes</taxon>
        <taxon>Pseudonocardiales</taxon>
        <taxon>Pseudonocardiaceae</taxon>
        <taxon>Amycolatopsis</taxon>
    </lineage>
</organism>
<comment type="caution">
    <text evidence="2">The sequence shown here is derived from an EMBL/GenBank/DDBJ whole genome shotgun (WGS) entry which is preliminary data.</text>
</comment>
<feature type="compositionally biased region" description="Polar residues" evidence="1">
    <location>
        <begin position="50"/>
        <end position="62"/>
    </location>
</feature>
<feature type="compositionally biased region" description="Polar residues" evidence="1">
    <location>
        <begin position="31"/>
        <end position="43"/>
    </location>
</feature>
<name>A0ABQ3IG46_9PSEU</name>
<sequence>MSDEEMLHKGRMTRAVTGGGHPVSEERGRVPSSSTDEPSQGPTSPGGAGSANTQSNPTSDDS</sequence>
<accession>A0ABQ3IG46</accession>
<dbReference type="EMBL" id="BNAU01000001">
    <property type="protein sequence ID" value="GHE83370.1"/>
    <property type="molecule type" value="Genomic_DNA"/>
</dbReference>